<dbReference type="STRING" id="708197.A0A166YH08"/>
<dbReference type="Gene3D" id="2.170.15.10">
    <property type="entry name" value="Proaerolysin, chain A, domain 3"/>
    <property type="match status" value="1"/>
</dbReference>
<dbReference type="AlphaFoldDB" id="A0A166YH08"/>
<gene>
    <name evidence="2" type="ORF">CT0861_06347</name>
</gene>
<keyword evidence="1" id="KW-0732">Signal</keyword>
<sequence>MYPNSLSIKHLLLCAIILPGLSFASPIGRLDHRAVNVIDAPLAEITPNIINHGSLNEEALERLKDSLIEPIHPKSTPEPDRVKRQLSPSSTIKGSLTIATKNAFVSVDVGDINIIDSNPANCHSEEINGPVEGLQVFMGAANIRAMNVTSSSGNTTQILSRLIDTSTDAGMFTFENGDRIKDFYIRENQGTFLGFNFTTTNGATYAAEATAQKGQSAMVKVPVGSGILGRIRVQYCNIGLVGHVGFDFLDDLQSVSISNIAYSGFTDSIMPAGPGQTMTVGSQIVDNRNSTAEQIITLSTIDAVTKSHTVSVANQWNVGGRVAVEAEAGIPLIGKSKITTEFSWQVQRTTTEEDTEGETLTKSAIINLKCPPRKYCVGTSFFTIFKMDVDVEATFRAKTKSGKEFFWKQKGKYEGADSLALQLQVDEADTIIAKRVITAKQL</sequence>
<feature type="chain" id="PRO_5007882763" evidence="1">
    <location>
        <begin position="25"/>
        <end position="442"/>
    </location>
</feature>
<dbReference type="Proteomes" id="UP000076552">
    <property type="component" value="Unassembled WGS sequence"/>
</dbReference>
<feature type="signal peptide" evidence="1">
    <location>
        <begin position="1"/>
        <end position="24"/>
    </location>
</feature>
<evidence type="ECO:0000256" key="1">
    <source>
        <dbReference type="SAM" id="SignalP"/>
    </source>
</evidence>
<protein>
    <submittedName>
        <fullName evidence="2">Natterin-like protein</fullName>
    </submittedName>
</protein>
<accession>A0A166YH08</accession>
<proteinExistence type="predicted"/>
<dbReference type="EMBL" id="LFIV01000006">
    <property type="protein sequence ID" value="KZL77646.1"/>
    <property type="molecule type" value="Genomic_DNA"/>
</dbReference>
<comment type="caution">
    <text evidence="2">The sequence shown here is derived from an EMBL/GenBank/DDBJ whole genome shotgun (WGS) entry which is preliminary data.</text>
</comment>
<dbReference type="SUPFAM" id="SSF56973">
    <property type="entry name" value="Aerolisin/ETX pore-forming domain"/>
    <property type="match status" value="1"/>
</dbReference>
<keyword evidence="3" id="KW-1185">Reference proteome</keyword>
<name>A0A166YH08_9PEZI</name>
<evidence type="ECO:0000313" key="3">
    <source>
        <dbReference type="Proteomes" id="UP000076552"/>
    </source>
</evidence>
<dbReference type="OrthoDB" id="5299321at2759"/>
<reference evidence="2 3" key="1">
    <citation type="submission" date="2015-06" db="EMBL/GenBank/DDBJ databases">
        <title>Survival trade-offs in plant roots during colonization by closely related pathogenic and mutualistic fungi.</title>
        <authorList>
            <person name="Hacquard S."/>
            <person name="Kracher B."/>
            <person name="Hiruma K."/>
            <person name="Weinman A."/>
            <person name="Muench P."/>
            <person name="Garrido Oter R."/>
            <person name="Ver Loren van Themaat E."/>
            <person name="Dallerey J.-F."/>
            <person name="Damm U."/>
            <person name="Henrissat B."/>
            <person name="Lespinet O."/>
            <person name="Thon M."/>
            <person name="Kemen E."/>
            <person name="McHardy A.C."/>
            <person name="Schulze-Lefert P."/>
            <person name="O'Connell R.J."/>
        </authorList>
    </citation>
    <scope>NUCLEOTIDE SEQUENCE [LARGE SCALE GENOMIC DNA]</scope>
    <source>
        <strain evidence="2 3">0861</strain>
    </source>
</reference>
<evidence type="ECO:0000313" key="2">
    <source>
        <dbReference type="EMBL" id="KZL77646.1"/>
    </source>
</evidence>
<organism evidence="2 3">
    <name type="scientific">Colletotrichum tofieldiae</name>
    <dbReference type="NCBI Taxonomy" id="708197"/>
    <lineage>
        <taxon>Eukaryota</taxon>
        <taxon>Fungi</taxon>
        <taxon>Dikarya</taxon>
        <taxon>Ascomycota</taxon>
        <taxon>Pezizomycotina</taxon>
        <taxon>Sordariomycetes</taxon>
        <taxon>Hypocreomycetidae</taxon>
        <taxon>Glomerellales</taxon>
        <taxon>Glomerellaceae</taxon>
        <taxon>Colletotrichum</taxon>
        <taxon>Colletotrichum spaethianum species complex</taxon>
    </lineage>
</organism>